<keyword evidence="3" id="KW-1185">Reference proteome</keyword>
<evidence type="ECO:0000313" key="3">
    <source>
        <dbReference type="Proteomes" id="UP000784294"/>
    </source>
</evidence>
<dbReference type="Proteomes" id="UP000784294">
    <property type="component" value="Unassembled WGS sequence"/>
</dbReference>
<proteinExistence type="predicted"/>
<dbReference type="EMBL" id="CAAALY010014821">
    <property type="protein sequence ID" value="VEL12461.1"/>
    <property type="molecule type" value="Genomic_DNA"/>
</dbReference>
<name>A0A448WI99_9PLAT</name>
<accession>A0A448WI99</accession>
<gene>
    <name evidence="2" type="ORF">PXEA_LOCUS5901</name>
</gene>
<feature type="compositionally biased region" description="Polar residues" evidence="1">
    <location>
        <begin position="95"/>
        <end position="114"/>
    </location>
</feature>
<evidence type="ECO:0000313" key="2">
    <source>
        <dbReference type="EMBL" id="VEL12461.1"/>
    </source>
</evidence>
<reference evidence="2" key="1">
    <citation type="submission" date="2018-11" db="EMBL/GenBank/DDBJ databases">
        <authorList>
            <consortium name="Pathogen Informatics"/>
        </authorList>
    </citation>
    <scope>NUCLEOTIDE SEQUENCE</scope>
</reference>
<comment type="caution">
    <text evidence="2">The sequence shown here is derived from an EMBL/GenBank/DDBJ whole genome shotgun (WGS) entry which is preliminary data.</text>
</comment>
<sequence length="184" mass="20289">MPSVSCTLAYIYLHDGCLDHRTRLLKERARRLAEERCGLTTTDEETLSELRLGAVRHHRRDESARRRRQTTVVVPATGRNQVATPQSPVPVIGSANASRSRATRNVSGTASAGLTTMLEEREPTEPSLASLILDEKTVGNARVSSRAYAKPAQNSTEMIKNGHVLTPEGRVKEHRTPNSQKNLV</sequence>
<evidence type="ECO:0000256" key="1">
    <source>
        <dbReference type="SAM" id="MobiDB-lite"/>
    </source>
</evidence>
<feature type="region of interest" description="Disordered" evidence="1">
    <location>
        <begin position="81"/>
        <end position="125"/>
    </location>
</feature>
<organism evidence="2 3">
    <name type="scientific">Protopolystoma xenopodis</name>
    <dbReference type="NCBI Taxonomy" id="117903"/>
    <lineage>
        <taxon>Eukaryota</taxon>
        <taxon>Metazoa</taxon>
        <taxon>Spiralia</taxon>
        <taxon>Lophotrochozoa</taxon>
        <taxon>Platyhelminthes</taxon>
        <taxon>Monogenea</taxon>
        <taxon>Polyopisthocotylea</taxon>
        <taxon>Polystomatidea</taxon>
        <taxon>Polystomatidae</taxon>
        <taxon>Protopolystoma</taxon>
    </lineage>
</organism>
<feature type="non-terminal residue" evidence="2">
    <location>
        <position position="184"/>
    </location>
</feature>
<protein>
    <submittedName>
        <fullName evidence="2">Uncharacterized protein</fullName>
    </submittedName>
</protein>
<dbReference type="AlphaFoldDB" id="A0A448WI99"/>